<keyword evidence="4" id="KW-1185">Reference proteome</keyword>
<sequence>MTSIPSPFDALRSLLPLPGRGGPDGNPFGPLADLPDSDDGPPRGPGHHARHGDGPAAPAGGALRADGQAPLSLPEAHQIADVLSGAMRQNPSHPLFRDLPQASPEVFRQWVVDVLTSPQSLMHELPANTVASLAQASSAAAALLRDPGPSASMAQARAEGDAMRATIQAQGQAQSPGQAQAQQGPHAAMDRAQGLARADEARLPAALAQGPGDARGPSDPRSMAGLAQALATSPRAEGAIPPGAPGALPLTAATTASTGAPAQSPSTPAPQGHVAATTADAARPNAEQPVPLLQARAPEAALPARAERAGDVMPAGGLPSLVGAAGVTLAAVAQPAGTTFAHAPQEAVRARTPGERRRARDEAGREEAARETAVGERDGDHDRERRDRGENPTGRSAAAEHSPSSAARHGSTAQPASATAAAAGHTALAGARLPAYGTDEDDEDARPAGHVAAGEDDAAAEDTPAAPRQWLYWSLIAVTYGCLASALGLMTPLGATLPIAGDALPMWRNGLTSVGLASGVWAWVLARRMR</sequence>
<feature type="transmembrane region" description="Helical" evidence="2">
    <location>
        <begin position="470"/>
        <end position="490"/>
    </location>
</feature>
<feature type="compositionally biased region" description="Low complexity" evidence="1">
    <location>
        <begin position="54"/>
        <end position="67"/>
    </location>
</feature>
<dbReference type="EMBL" id="JARXRO010000018">
    <property type="protein sequence ID" value="MDH5834476.1"/>
    <property type="molecule type" value="Genomic_DNA"/>
</dbReference>
<feature type="compositionally biased region" description="Low complexity" evidence="1">
    <location>
        <begin position="168"/>
        <end position="187"/>
    </location>
</feature>
<feature type="compositionally biased region" description="Low complexity" evidence="1">
    <location>
        <begin position="245"/>
        <end position="282"/>
    </location>
</feature>
<feature type="compositionally biased region" description="Basic and acidic residues" evidence="1">
    <location>
        <begin position="348"/>
        <end position="390"/>
    </location>
</feature>
<evidence type="ECO:0000256" key="2">
    <source>
        <dbReference type="SAM" id="Phobius"/>
    </source>
</evidence>
<protein>
    <submittedName>
        <fullName evidence="3">Uncharacterized protein</fullName>
    </submittedName>
</protein>
<evidence type="ECO:0000313" key="3">
    <source>
        <dbReference type="EMBL" id="MDH5834476.1"/>
    </source>
</evidence>
<reference evidence="3 4" key="1">
    <citation type="submission" date="2023-04" db="EMBL/GenBank/DDBJ databases">
        <title>Luteimonas sp. M1R5S59.</title>
        <authorList>
            <person name="Sun J.-Q."/>
        </authorList>
    </citation>
    <scope>NUCLEOTIDE SEQUENCE [LARGE SCALE GENOMIC DNA]</scope>
    <source>
        <strain evidence="3 4">M1R5S59</strain>
    </source>
</reference>
<proteinExistence type="predicted"/>
<feature type="transmembrane region" description="Helical" evidence="2">
    <location>
        <begin position="510"/>
        <end position="526"/>
    </location>
</feature>
<keyword evidence="2" id="KW-0472">Membrane</keyword>
<gene>
    <name evidence="3" type="ORF">QFW81_11150</name>
</gene>
<evidence type="ECO:0000313" key="4">
    <source>
        <dbReference type="Proteomes" id="UP001156873"/>
    </source>
</evidence>
<organism evidence="3 4">
    <name type="scientific">Luteimonas kalidii</name>
    <dbReference type="NCBI Taxonomy" id="3042025"/>
    <lineage>
        <taxon>Bacteria</taxon>
        <taxon>Pseudomonadati</taxon>
        <taxon>Pseudomonadota</taxon>
        <taxon>Gammaproteobacteria</taxon>
        <taxon>Lysobacterales</taxon>
        <taxon>Lysobacteraceae</taxon>
        <taxon>Luteimonas</taxon>
    </lineage>
</organism>
<feature type="region of interest" description="Disordered" evidence="1">
    <location>
        <begin position="231"/>
        <end position="283"/>
    </location>
</feature>
<dbReference type="RefSeq" id="WP_280578856.1">
    <property type="nucleotide sequence ID" value="NZ_JARXRO010000018.1"/>
</dbReference>
<feature type="region of interest" description="Disordered" evidence="1">
    <location>
        <begin position="147"/>
        <end position="196"/>
    </location>
</feature>
<accession>A0ABT6JUV9</accession>
<keyword evidence="2" id="KW-1133">Transmembrane helix</keyword>
<keyword evidence="2" id="KW-0812">Transmembrane</keyword>
<feature type="compositionally biased region" description="Low complexity" evidence="1">
    <location>
        <begin position="396"/>
        <end position="431"/>
    </location>
</feature>
<name>A0ABT6JUV9_9GAMM</name>
<comment type="caution">
    <text evidence="3">The sequence shown here is derived from an EMBL/GenBank/DDBJ whole genome shotgun (WGS) entry which is preliminary data.</text>
</comment>
<evidence type="ECO:0000256" key="1">
    <source>
        <dbReference type="SAM" id="MobiDB-lite"/>
    </source>
</evidence>
<feature type="region of interest" description="Disordered" evidence="1">
    <location>
        <begin position="342"/>
        <end position="462"/>
    </location>
</feature>
<dbReference type="Proteomes" id="UP001156873">
    <property type="component" value="Unassembled WGS sequence"/>
</dbReference>
<feature type="region of interest" description="Disordered" evidence="1">
    <location>
        <begin position="1"/>
        <end position="67"/>
    </location>
</feature>